<name>A0AAV4PDG3_CAEEX</name>
<dbReference type="AlphaFoldDB" id="A0AAV4PDG3"/>
<gene>
    <name evidence="1" type="ORF">CEXT_773521</name>
</gene>
<keyword evidence="2" id="KW-1185">Reference proteome</keyword>
<evidence type="ECO:0000313" key="2">
    <source>
        <dbReference type="Proteomes" id="UP001054945"/>
    </source>
</evidence>
<sequence>MKHLYFITEPPVTVFISTLNCCTALPCLFIFCIHPSDLICPLQKNAVSCSLGMGENIPGVKYSDRYTKSSKRISLSPQMRSSTFRER</sequence>
<dbReference type="Proteomes" id="UP001054945">
    <property type="component" value="Unassembled WGS sequence"/>
</dbReference>
<evidence type="ECO:0008006" key="3">
    <source>
        <dbReference type="Google" id="ProtNLM"/>
    </source>
</evidence>
<protein>
    <recommendedName>
        <fullName evidence="3">Secreted protein</fullName>
    </recommendedName>
</protein>
<organism evidence="1 2">
    <name type="scientific">Caerostris extrusa</name>
    <name type="common">Bark spider</name>
    <name type="synonym">Caerostris bankana</name>
    <dbReference type="NCBI Taxonomy" id="172846"/>
    <lineage>
        <taxon>Eukaryota</taxon>
        <taxon>Metazoa</taxon>
        <taxon>Ecdysozoa</taxon>
        <taxon>Arthropoda</taxon>
        <taxon>Chelicerata</taxon>
        <taxon>Arachnida</taxon>
        <taxon>Araneae</taxon>
        <taxon>Araneomorphae</taxon>
        <taxon>Entelegynae</taxon>
        <taxon>Araneoidea</taxon>
        <taxon>Araneidae</taxon>
        <taxon>Caerostris</taxon>
    </lineage>
</organism>
<dbReference type="EMBL" id="BPLR01004397">
    <property type="protein sequence ID" value="GIX94624.1"/>
    <property type="molecule type" value="Genomic_DNA"/>
</dbReference>
<comment type="caution">
    <text evidence="1">The sequence shown here is derived from an EMBL/GenBank/DDBJ whole genome shotgun (WGS) entry which is preliminary data.</text>
</comment>
<proteinExistence type="predicted"/>
<accession>A0AAV4PDG3</accession>
<evidence type="ECO:0000313" key="1">
    <source>
        <dbReference type="EMBL" id="GIX94624.1"/>
    </source>
</evidence>
<reference evidence="1 2" key="1">
    <citation type="submission" date="2021-06" db="EMBL/GenBank/DDBJ databases">
        <title>Caerostris extrusa draft genome.</title>
        <authorList>
            <person name="Kono N."/>
            <person name="Arakawa K."/>
        </authorList>
    </citation>
    <scope>NUCLEOTIDE SEQUENCE [LARGE SCALE GENOMIC DNA]</scope>
</reference>